<accession>A0A1G7LST0</accession>
<reference evidence="4" key="1">
    <citation type="submission" date="2016-10" db="EMBL/GenBank/DDBJ databases">
        <authorList>
            <person name="Varghese N."/>
            <person name="Submissions S."/>
        </authorList>
    </citation>
    <scope>NUCLEOTIDE SEQUENCE [LARGE SCALE GENOMIC DNA]</scope>
    <source>
        <strain evidence="4">DSM 16477</strain>
    </source>
</reference>
<evidence type="ECO:0000313" key="4">
    <source>
        <dbReference type="Proteomes" id="UP000199399"/>
    </source>
</evidence>
<dbReference type="SUPFAM" id="SSF53067">
    <property type="entry name" value="Actin-like ATPase domain"/>
    <property type="match status" value="2"/>
</dbReference>
<dbReference type="Gene3D" id="1.10.3210.10">
    <property type="entry name" value="Hypothetical protein af1432"/>
    <property type="match status" value="1"/>
</dbReference>
<dbReference type="PANTHER" id="PTHR30005:SF0">
    <property type="entry name" value="RETROGRADE REGULATION PROTEIN 2"/>
    <property type="match status" value="1"/>
</dbReference>
<dbReference type="RefSeq" id="WP_208597519.1">
    <property type="nucleotide sequence ID" value="NZ_FNBP01000002.1"/>
</dbReference>
<dbReference type="InterPro" id="IPR050273">
    <property type="entry name" value="GppA/Ppx_hydrolase"/>
</dbReference>
<keyword evidence="4" id="KW-1185">Reference proteome</keyword>
<dbReference type="AlphaFoldDB" id="A0A1G7LST0"/>
<protein>
    <submittedName>
        <fullName evidence="3">Exopolyphosphatase / guanosine-5'-triphosphate,3'-diphosphate pyrophosphatase</fullName>
    </submittedName>
</protein>
<evidence type="ECO:0000259" key="2">
    <source>
        <dbReference type="Pfam" id="PF21697"/>
    </source>
</evidence>
<sequence length="532" mass="59296">MADQTDPSRAPAVPETGVAELGLFGKPLFEDPGARALARVGVVDVGSNSVRLVVFDGAARSPAYFYNEKIMCALGAGMAETGHLSPEGRLRALSALRRFSKLADGMGLSELTVVATAAVRDAKDGREFCADVLRETGLRIWVIDGEEEARLSAQGVLLGWPGAYGLVCDIGGSSMELAEISGGRVGKRVTSQLGPLKLRDLKGGAKGRKDHIKEVMNSLHETMGSQRDRLFLVGGSWRAIARIDMYRRGYPLHVLHEYRMTVTSVRETVKFIQESDLKELKAACNVSSSRMSLVPYAAEVLSRLVKTFRPKDIAISSYGIREGMLYEQMPQRLRDRDPLIEACYFAEAKDARMPGFGKVLYNFILPLYRSAPHARKRLVKAACLLHDVSWRAHPDYRAETCFDNATRANLGGLKHAERIYLGLALLHRYSNKRENTRFEDLYEMVDEQTRLEAEILGKAMRFGAMLWMDKNEQRGELRWFPKKKQLELWLTPDMVPLFGEVAEARLNSLANSLEAEVHVRTGKRPPAAKPEA</sequence>
<dbReference type="Pfam" id="PF21697">
    <property type="entry name" value="Ppx_C"/>
    <property type="match status" value="1"/>
</dbReference>
<dbReference type="InterPro" id="IPR003695">
    <property type="entry name" value="Ppx_GppA_N"/>
</dbReference>
<dbReference type="Pfam" id="PF02541">
    <property type="entry name" value="Ppx-GppA"/>
    <property type="match status" value="1"/>
</dbReference>
<organism evidence="3 4">
    <name type="scientific">Sulfitobacter delicatus</name>
    <dbReference type="NCBI Taxonomy" id="218672"/>
    <lineage>
        <taxon>Bacteria</taxon>
        <taxon>Pseudomonadati</taxon>
        <taxon>Pseudomonadota</taxon>
        <taxon>Alphaproteobacteria</taxon>
        <taxon>Rhodobacterales</taxon>
        <taxon>Roseobacteraceae</taxon>
        <taxon>Sulfitobacter</taxon>
    </lineage>
</organism>
<feature type="domain" description="Exopolyphosphatase C-terminal" evidence="2">
    <location>
        <begin position="376"/>
        <end position="511"/>
    </location>
</feature>
<dbReference type="Gene3D" id="3.30.420.40">
    <property type="match status" value="1"/>
</dbReference>
<dbReference type="STRING" id="218672.SAMN04489759_102383"/>
<dbReference type="InterPro" id="IPR048951">
    <property type="entry name" value="Ppx_C"/>
</dbReference>
<dbReference type="EMBL" id="FNBP01000002">
    <property type="protein sequence ID" value="SDF52446.1"/>
    <property type="molecule type" value="Genomic_DNA"/>
</dbReference>
<dbReference type="SUPFAM" id="SSF109604">
    <property type="entry name" value="HD-domain/PDEase-like"/>
    <property type="match status" value="1"/>
</dbReference>
<dbReference type="Proteomes" id="UP000199399">
    <property type="component" value="Unassembled WGS sequence"/>
</dbReference>
<feature type="domain" description="Ppx/GppA phosphatase N-terminal" evidence="1">
    <location>
        <begin position="55"/>
        <end position="331"/>
    </location>
</feature>
<name>A0A1G7LST0_9RHOB</name>
<evidence type="ECO:0000259" key="1">
    <source>
        <dbReference type="Pfam" id="PF02541"/>
    </source>
</evidence>
<evidence type="ECO:0000313" key="3">
    <source>
        <dbReference type="EMBL" id="SDF52446.1"/>
    </source>
</evidence>
<proteinExistence type="predicted"/>
<dbReference type="PANTHER" id="PTHR30005">
    <property type="entry name" value="EXOPOLYPHOSPHATASE"/>
    <property type="match status" value="1"/>
</dbReference>
<dbReference type="GO" id="GO:0016462">
    <property type="term" value="F:pyrophosphatase activity"/>
    <property type="evidence" value="ECO:0007669"/>
    <property type="project" value="TreeGrafter"/>
</dbReference>
<dbReference type="CDD" id="cd24052">
    <property type="entry name" value="ASKHA_NBD_HpPPX-GppA-like"/>
    <property type="match status" value="1"/>
</dbReference>
<dbReference type="InterPro" id="IPR043129">
    <property type="entry name" value="ATPase_NBD"/>
</dbReference>
<gene>
    <name evidence="3" type="ORF">SAMN04489759_102383</name>
</gene>
<dbReference type="Gene3D" id="3.30.420.150">
    <property type="entry name" value="Exopolyphosphatase. Domain 2"/>
    <property type="match status" value="1"/>
</dbReference>